<evidence type="ECO:0000313" key="3">
    <source>
        <dbReference type="EMBL" id="ROX34036.1"/>
    </source>
</evidence>
<dbReference type="EMBL" id="RKMZ01000002">
    <property type="protein sequence ID" value="ROX34036.1"/>
    <property type="molecule type" value="Genomic_DNA"/>
</dbReference>
<dbReference type="Gene3D" id="2.160.10.10">
    <property type="entry name" value="Hexapeptide repeat proteins"/>
    <property type="match status" value="1"/>
</dbReference>
<feature type="domain" description="PglD N-terminal" evidence="2">
    <location>
        <begin position="4"/>
        <end position="80"/>
    </location>
</feature>
<dbReference type="PANTHER" id="PTHR43300">
    <property type="entry name" value="ACETYLTRANSFERASE"/>
    <property type="match status" value="1"/>
</dbReference>
<dbReference type="NCBIfam" id="TIGR03570">
    <property type="entry name" value="NeuD_NnaD"/>
    <property type="match status" value="1"/>
</dbReference>
<accession>A0ABD7J3F2</accession>
<dbReference type="InterPro" id="IPR011004">
    <property type="entry name" value="Trimer_LpxA-like_sf"/>
</dbReference>
<dbReference type="Gene3D" id="3.40.50.20">
    <property type="match status" value="1"/>
</dbReference>
<dbReference type="Proteomes" id="UP000281488">
    <property type="component" value="Unassembled WGS sequence"/>
</dbReference>
<organism evidence="3 4">
    <name type="scientific">Enterococcus faecalis</name>
    <name type="common">Streptococcus faecalis</name>
    <dbReference type="NCBI Taxonomy" id="1351"/>
    <lineage>
        <taxon>Bacteria</taxon>
        <taxon>Bacillati</taxon>
        <taxon>Bacillota</taxon>
        <taxon>Bacilli</taxon>
        <taxon>Lactobacillales</taxon>
        <taxon>Enterococcaceae</taxon>
        <taxon>Enterococcus</taxon>
    </lineage>
</organism>
<evidence type="ECO:0000313" key="4">
    <source>
        <dbReference type="Proteomes" id="UP000281488"/>
    </source>
</evidence>
<sequence>MKTIIVGAGGFGKEIAFLLQSFPEYELIGFVDDESNIHGDKVVGKPVLGNIKSLMNIDKKTAVFMGIASPRIKEKIYQTLKGNTNLIFPNLIASSALIGINIHLGIGNILMPYTSYTADIVLGNFNMINISSTIGHDAKIGDYNSIFPSVNLSGKVTLGDKNQIGVGTKIIQNIAIGNGNIIGAGSVVIRDIENHTKNVGVPARIIERWD</sequence>
<dbReference type="CDD" id="cd03360">
    <property type="entry name" value="LbH_AT_putative"/>
    <property type="match status" value="1"/>
</dbReference>
<dbReference type="Pfam" id="PF17836">
    <property type="entry name" value="PglD_N"/>
    <property type="match status" value="1"/>
</dbReference>
<reference evidence="3 4" key="1">
    <citation type="submission" date="2018-10" db="EMBL/GenBank/DDBJ databases">
        <title>Genotypes and phenotypes of Enterococci isolated from broiler chickens.</title>
        <authorList>
            <person name="Muhammad A.R."/>
            <person name="Diarra M.S."/>
        </authorList>
    </citation>
    <scope>NUCLEOTIDE SEQUENCE [LARGE SCALE GENOMIC DNA]</scope>
    <source>
        <strain evidence="3 4">LIT2 A36'</strain>
    </source>
</reference>
<feature type="site" description="Increases basicity of active site His" evidence="1">
    <location>
        <position position="137"/>
    </location>
</feature>
<protein>
    <submittedName>
        <fullName evidence="3">Acetyltransferase</fullName>
    </submittedName>
</protein>
<evidence type="ECO:0000256" key="1">
    <source>
        <dbReference type="PIRSR" id="PIRSR620019-1"/>
    </source>
</evidence>
<comment type="caution">
    <text evidence="3">The sequence shown here is derived from an EMBL/GenBank/DDBJ whole genome shotgun (WGS) entry which is preliminary data.</text>
</comment>
<dbReference type="InterPro" id="IPR041561">
    <property type="entry name" value="PglD_N"/>
</dbReference>
<feature type="active site" description="Proton acceptor" evidence="1">
    <location>
        <position position="136"/>
    </location>
</feature>
<evidence type="ECO:0000259" key="2">
    <source>
        <dbReference type="Pfam" id="PF17836"/>
    </source>
</evidence>
<dbReference type="PANTHER" id="PTHR43300:SF7">
    <property type="entry name" value="UDP-N-ACETYLBACILLOSAMINE N-ACETYLTRANSFERASE"/>
    <property type="match status" value="1"/>
</dbReference>
<dbReference type="AlphaFoldDB" id="A0ABD7J3F2"/>
<dbReference type="InterPro" id="IPR020019">
    <property type="entry name" value="AcTrfase_PglD-like"/>
</dbReference>
<gene>
    <name evidence="3" type="ORF">EGW16_05130</name>
</gene>
<dbReference type="InterPro" id="IPR050179">
    <property type="entry name" value="Trans_hexapeptide_repeat"/>
</dbReference>
<name>A0ABD7J3F2_ENTFL</name>
<proteinExistence type="predicted"/>
<dbReference type="RefSeq" id="WP_010709691.1">
    <property type="nucleotide sequence ID" value="NZ_CABGNC010000001.1"/>
</dbReference>
<dbReference type="SUPFAM" id="SSF51161">
    <property type="entry name" value="Trimeric LpxA-like enzymes"/>
    <property type="match status" value="1"/>
</dbReference>